<evidence type="ECO:0000313" key="3">
    <source>
        <dbReference type="Proteomes" id="UP001226867"/>
    </source>
</evidence>
<name>A0ABT9S0H0_9BURK</name>
<keyword evidence="2" id="KW-0808">Transferase</keyword>
<protein>
    <submittedName>
        <fullName evidence="2">SAM-dependent methyltransferase</fullName>
    </submittedName>
</protein>
<dbReference type="GO" id="GO:0032259">
    <property type="term" value="P:methylation"/>
    <property type="evidence" value="ECO:0007669"/>
    <property type="project" value="UniProtKB-KW"/>
</dbReference>
<dbReference type="Pfam" id="PF13649">
    <property type="entry name" value="Methyltransf_25"/>
    <property type="match status" value="1"/>
</dbReference>
<evidence type="ECO:0000259" key="1">
    <source>
        <dbReference type="Pfam" id="PF13649"/>
    </source>
</evidence>
<dbReference type="EMBL" id="JAUSRO010000001">
    <property type="protein sequence ID" value="MDP9897849.1"/>
    <property type="molecule type" value="Genomic_DNA"/>
</dbReference>
<accession>A0ABT9S0H0</accession>
<dbReference type="Proteomes" id="UP001226867">
    <property type="component" value="Unassembled WGS sequence"/>
</dbReference>
<feature type="domain" description="Methyltransferase" evidence="1">
    <location>
        <begin position="56"/>
        <end position="145"/>
    </location>
</feature>
<comment type="caution">
    <text evidence="2">The sequence shown here is derived from an EMBL/GenBank/DDBJ whole genome shotgun (WGS) entry which is preliminary data.</text>
</comment>
<keyword evidence="2" id="KW-0489">Methyltransferase</keyword>
<dbReference type="RefSeq" id="WP_307687675.1">
    <property type="nucleotide sequence ID" value="NZ_JAUSRO010000001.1"/>
</dbReference>
<dbReference type="SUPFAM" id="SSF53335">
    <property type="entry name" value="S-adenosyl-L-methionine-dependent methyltransferases"/>
    <property type="match status" value="1"/>
</dbReference>
<evidence type="ECO:0000313" key="2">
    <source>
        <dbReference type="EMBL" id="MDP9897849.1"/>
    </source>
</evidence>
<proteinExistence type="predicted"/>
<dbReference type="InterPro" id="IPR029063">
    <property type="entry name" value="SAM-dependent_MTases_sf"/>
</dbReference>
<dbReference type="Gene3D" id="3.40.50.150">
    <property type="entry name" value="Vaccinia Virus protein VP39"/>
    <property type="match status" value="1"/>
</dbReference>
<organism evidence="2 3">
    <name type="scientific">Variovorax ginsengisoli</name>
    <dbReference type="NCBI Taxonomy" id="363844"/>
    <lineage>
        <taxon>Bacteria</taxon>
        <taxon>Pseudomonadati</taxon>
        <taxon>Pseudomonadota</taxon>
        <taxon>Betaproteobacteria</taxon>
        <taxon>Burkholderiales</taxon>
        <taxon>Comamonadaceae</taxon>
        <taxon>Variovorax</taxon>
    </lineage>
</organism>
<keyword evidence="3" id="KW-1185">Reference proteome</keyword>
<dbReference type="CDD" id="cd02440">
    <property type="entry name" value="AdoMet_MTases"/>
    <property type="match status" value="1"/>
</dbReference>
<dbReference type="InterPro" id="IPR041698">
    <property type="entry name" value="Methyltransf_25"/>
</dbReference>
<reference evidence="2 3" key="1">
    <citation type="submission" date="2023-07" db="EMBL/GenBank/DDBJ databases">
        <title>Sorghum-associated microbial communities from plants grown in Nebraska, USA.</title>
        <authorList>
            <person name="Schachtman D."/>
        </authorList>
    </citation>
    <scope>NUCLEOTIDE SEQUENCE [LARGE SCALE GENOMIC DNA]</scope>
    <source>
        <strain evidence="2 3">DS1607</strain>
    </source>
</reference>
<sequence length="210" mass="23187">MNALDKPHPNVQDRLDYFDGLYGDSADPYGLRTRWYEQRKRAAVMAALPHQRYGHVYEPGCGVGELTVELAARCDHLLASDFSEKALALARDRTAHLPHVQLARHTLPDDWPVGEQPFDLVVVSEMGYFLDAGAMVRLAALAEASLASDGVIVACDWRHDFQARALSTDAVHGAFAATGLARIVLHSERDFLLQVWARDPRSVGQRSGLA</sequence>
<gene>
    <name evidence="2" type="ORF">J2W36_000082</name>
</gene>
<dbReference type="GO" id="GO:0008168">
    <property type="term" value="F:methyltransferase activity"/>
    <property type="evidence" value="ECO:0007669"/>
    <property type="project" value="UniProtKB-KW"/>
</dbReference>